<evidence type="ECO:0000256" key="12">
    <source>
        <dbReference type="PROSITE-ProRule" id="PRU01360"/>
    </source>
</evidence>
<dbReference type="InterPro" id="IPR012910">
    <property type="entry name" value="Plug_dom"/>
</dbReference>
<protein>
    <submittedName>
        <fullName evidence="19">Outer membrane receptor for ferrienterochelin and colicins</fullName>
    </submittedName>
</protein>
<dbReference type="PROSITE" id="PS01156">
    <property type="entry name" value="TONB_DEPENDENT_REC_2"/>
    <property type="match status" value="1"/>
</dbReference>
<name>A0A368XLZ8_9BURK</name>
<evidence type="ECO:0000259" key="17">
    <source>
        <dbReference type="Pfam" id="PF00593"/>
    </source>
</evidence>
<dbReference type="RefSeq" id="WP_245965907.1">
    <property type="nucleotide sequence ID" value="NZ_QPJK01000009.1"/>
</dbReference>
<evidence type="ECO:0000256" key="15">
    <source>
        <dbReference type="SAM" id="MobiDB-lite"/>
    </source>
</evidence>
<keyword evidence="11 12" id="KW-0998">Cell outer membrane</keyword>
<evidence type="ECO:0000256" key="7">
    <source>
        <dbReference type="ARBA" id="ARBA00023065"/>
    </source>
</evidence>
<proteinExistence type="inferred from homology"/>
<evidence type="ECO:0000256" key="13">
    <source>
        <dbReference type="PROSITE-ProRule" id="PRU10144"/>
    </source>
</evidence>
<keyword evidence="8 14" id="KW-0798">TonB box</keyword>
<dbReference type="GO" id="GO:0009279">
    <property type="term" value="C:cell outer membrane"/>
    <property type="evidence" value="ECO:0007669"/>
    <property type="project" value="UniProtKB-SubCell"/>
</dbReference>
<dbReference type="InterPro" id="IPR010917">
    <property type="entry name" value="TonB_rcpt_CS"/>
</dbReference>
<dbReference type="Pfam" id="PF07715">
    <property type="entry name" value="Plug"/>
    <property type="match status" value="1"/>
</dbReference>
<keyword evidence="6 16" id="KW-0732">Signal</keyword>
<feature type="region of interest" description="Disordered" evidence="15">
    <location>
        <begin position="219"/>
        <end position="238"/>
    </location>
</feature>
<dbReference type="PANTHER" id="PTHR30069:SF53">
    <property type="entry name" value="COLICIN I RECEPTOR-RELATED"/>
    <property type="match status" value="1"/>
</dbReference>
<dbReference type="GO" id="GO:0044718">
    <property type="term" value="P:siderophore transmembrane transport"/>
    <property type="evidence" value="ECO:0007669"/>
    <property type="project" value="TreeGrafter"/>
</dbReference>
<keyword evidence="10 19" id="KW-0675">Receptor</keyword>
<dbReference type="Gene3D" id="2.170.130.10">
    <property type="entry name" value="TonB-dependent receptor, plug domain"/>
    <property type="match status" value="1"/>
</dbReference>
<keyword evidence="9 12" id="KW-0472">Membrane</keyword>
<feature type="domain" description="TonB-dependent receptor plug" evidence="18">
    <location>
        <begin position="53"/>
        <end position="165"/>
    </location>
</feature>
<dbReference type="PANTHER" id="PTHR30069">
    <property type="entry name" value="TONB-DEPENDENT OUTER MEMBRANE RECEPTOR"/>
    <property type="match status" value="1"/>
</dbReference>
<feature type="chain" id="PRO_5016925708" evidence="16">
    <location>
        <begin position="27"/>
        <end position="689"/>
    </location>
</feature>
<feature type="signal peptide" evidence="16">
    <location>
        <begin position="1"/>
        <end position="26"/>
    </location>
</feature>
<accession>A0A368XLZ8</accession>
<keyword evidence="3 12" id="KW-0813">Transport</keyword>
<dbReference type="Gene3D" id="2.40.170.20">
    <property type="entry name" value="TonB-dependent receptor, beta-barrel domain"/>
    <property type="match status" value="1"/>
</dbReference>
<evidence type="ECO:0000256" key="5">
    <source>
        <dbReference type="ARBA" id="ARBA00022692"/>
    </source>
</evidence>
<feature type="short sequence motif" description="TonB C-terminal box" evidence="13">
    <location>
        <begin position="672"/>
        <end position="689"/>
    </location>
</feature>
<keyword evidence="5 12" id="KW-0812">Transmembrane</keyword>
<keyword evidence="20" id="KW-1185">Reference proteome</keyword>
<dbReference type="EMBL" id="QPJK01000009">
    <property type="protein sequence ID" value="RCW67507.1"/>
    <property type="molecule type" value="Genomic_DNA"/>
</dbReference>
<comment type="similarity">
    <text evidence="2 12 14">Belongs to the TonB-dependent receptor family.</text>
</comment>
<dbReference type="Pfam" id="PF00593">
    <property type="entry name" value="TonB_dep_Rec_b-barrel"/>
    <property type="match status" value="1"/>
</dbReference>
<dbReference type="GO" id="GO:0015344">
    <property type="term" value="F:siderophore uptake transmembrane transporter activity"/>
    <property type="evidence" value="ECO:0007669"/>
    <property type="project" value="TreeGrafter"/>
</dbReference>
<evidence type="ECO:0000256" key="1">
    <source>
        <dbReference type="ARBA" id="ARBA00004571"/>
    </source>
</evidence>
<feature type="domain" description="TonB-dependent receptor-like beta-barrel" evidence="17">
    <location>
        <begin position="299"/>
        <end position="662"/>
    </location>
</feature>
<evidence type="ECO:0000259" key="18">
    <source>
        <dbReference type="Pfam" id="PF07715"/>
    </source>
</evidence>
<reference evidence="19 20" key="1">
    <citation type="submission" date="2018-07" db="EMBL/GenBank/DDBJ databases">
        <title>Genomic Encyclopedia of Type Strains, Phase IV (KMG-IV): sequencing the most valuable type-strain genomes for metagenomic binning, comparative biology and taxonomic classification.</title>
        <authorList>
            <person name="Goeker M."/>
        </authorList>
    </citation>
    <scope>NUCLEOTIDE SEQUENCE [LARGE SCALE GENOMIC DNA]</scope>
    <source>
        <strain evidence="19 20">DSM 21634</strain>
    </source>
</reference>
<sequence length="689" mass="74190">MNARNSTRSLALAPCLLTLVLAQAYAQGQPAAAGSAQALQTVVVTASGQAVDIKEAPASISVITREDIEKKPVTSIGELLSTIPGVTGGTAATGPQSKIKLRGLPDKYTLILVDGKRQGSSAGVNYRDDLGQQDLDWITPEMIERIEVVRGPMSSLYGSDAMGGVINIITRKIGTRWAGSVTANYSRPSDSERGDRKQTGFNISGPVSDRIGLRIGGNYTQRDADESTGGFTGGYQSTGGSRNQSLNALLNWQLTPDQVLGFEAGQGTQRALGSNAVDADGDPLVGAWGLSKLVHTNLGLSHDGKWGDVRSRINLTHHRYEDKGDTIGNNSRETTLDGRVDMPLKLLGFDQALTVGMQWRREELENRDTIGLAPIDYSGQPVDGAALSNSTWALFGEDSIFLRENLSLTLGLRMDRHKKYGTNWSPRAYVVYHPAEAWTLRGGVSRGFRAPGLKENSASAATQSGGNGCRSLAGMGWTSTSVNADGTRGCYMAGNPNLQPETSINHELGLGYDQGGWSAGATYFHTNFRNKIDYQPLGLFNGYWWTRMENAQRARTRGLEAYVNVPLAKGLEWKNNFTRMFESKNLTTGAALLAVPKLVATSALSWQIQPAWSADVSARYTGKEVVVTGAATTFAEAYTTVDLATNYRVSEALTLRAGVINVGDKQTRETGANYDNGGRMYFVGATARF</sequence>
<evidence type="ECO:0000313" key="19">
    <source>
        <dbReference type="EMBL" id="RCW67507.1"/>
    </source>
</evidence>
<organism evidence="19 20">
    <name type="scientific">Pseudorhodoferax soli</name>
    <dbReference type="NCBI Taxonomy" id="545864"/>
    <lineage>
        <taxon>Bacteria</taxon>
        <taxon>Pseudomonadati</taxon>
        <taxon>Pseudomonadota</taxon>
        <taxon>Betaproteobacteria</taxon>
        <taxon>Burkholderiales</taxon>
        <taxon>Comamonadaceae</taxon>
    </lineage>
</organism>
<dbReference type="InterPro" id="IPR037066">
    <property type="entry name" value="Plug_dom_sf"/>
</dbReference>
<dbReference type="AlphaFoldDB" id="A0A368XLZ8"/>
<dbReference type="InterPro" id="IPR036942">
    <property type="entry name" value="Beta-barrel_TonB_sf"/>
</dbReference>
<evidence type="ECO:0000256" key="14">
    <source>
        <dbReference type="RuleBase" id="RU003357"/>
    </source>
</evidence>
<keyword evidence="7" id="KW-0406">Ion transport</keyword>
<dbReference type="InterPro" id="IPR000531">
    <property type="entry name" value="Beta-barrel_TonB"/>
</dbReference>
<evidence type="ECO:0000256" key="9">
    <source>
        <dbReference type="ARBA" id="ARBA00023136"/>
    </source>
</evidence>
<dbReference type="SUPFAM" id="SSF56935">
    <property type="entry name" value="Porins"/>
    <property type="match status" value="1"/>
</dbReference>
<comment type="caution">
    <text evidence="19">The sequence shown here is derived from an EMBL/GenBank/DDBJ whole genome shotgun (WGS) entry which is preliminary data.</text>
</comment>
<dbReference type="InterPro" id="IPR039426">
    <property type="entry name" value="TonB-dep_rcpt-like"/>
</dbReference>
<dbReference type="PROSITE" id="PS52016">
    <property type="entry name" value="TONB_DEPENDENT_REC_3"/>
    <property type="match status" value="1"/>
</dbReference>
<evidence type="ECO:0000256" key="2">
    <source>
        <dbReference type="ARBA" id="ARBA00009810"/>
    </source>
</evidence>
<dbReference type="CDD" id="cd01347">
    <property type="entry name" value="ligand_gated_channel"/>
    <property type="match status" value="1"/>
</dbReference>
<evidence type="ECO:0000256" key="8">
    <source>
        <dbReference type="ARBA" id="ARBA00023077"/>
    </source>
</evidence>
<evidence type="ECO:0000256" key="3">
    <source>
        <dbReference type="ARBA" id="ARBA00022448"/>
    </source>
</evidence>
<evidence type="ECO:0000256" key="16">
    <source>
        <dbReference type="SAM" id="SignalP"/>
    </source>
</evidence>
<comment type="subcellular location">
    <subcellularLocation>
        <location evidence="1 12">Cell outer membrane</location>
        <topology evidence="1 12">Multi-pass membrane protein</topology>
    </subcellularLocation>
</comment>
<feature type="compositionally biased region" description="Basic and acidic residues" evidence="15">
    <location>
        <begin position="189"/>
        <end position="198"/>
    </location>
</feature>
<keyword evidence="4 12" id="KW-1134">Transmembrane beta strand</keyword>
<dbReference type="Proteomes" id="UP000252884">
    <property type="component" value="Unassembled WGS sequence"/>
</dbReference>
<evidence type="ECO:0000256" key="11">
    <source>
        <dbReference type="ARBA" id="ARBA00023237"/>
    </source>
</evidence>
<evidence type="ECO:0000256" key="10">
    <source>
        <dbReference type="ARBA" id="ARBA00023170"/>
    </source>
</evidence>
<gene>
    <name evidence="19" type="ORF">DES41_109230</name>
</gene>
<evidence type="ECO:0000256" key="6">
    <source>
        <dbReference type="ARBA" id="ARBA00022729"/>
    </source>
</evidence>
<evidence type="ECO:0000256" key="4">
    <source>
        <dbReference type="ARBA" id="ARBA00022452"/>
    </source>
</evidence>
<feature type="region of interest" description="Disordered" evidence="15">
    <location>
        <begin position="182"/>
        <end position="208"/>
    </location>
</feature>
<evidence type="ECO:0000313" key="20">
    <source>
        <dbReference type="Proteomes" id="UP000252884"/>
    </source>
</evidence>